<evidence type="ECO:0000313" key="1">
    <source>
        <dbReference type="EMBL" id="CAG5071019.1"/>
    </source>
</evidence>
<accession>A0ABM8USQ5</accession>
<evidence type="ECO:0000313" key="2">
    <source>
        <dbReference type="Proteomes" id="UP000679725"/>
    </source>
</evidence>
<protein>
    <submittedName>
        <fullName evidence="1">Uncharacterized protein</fullName>
    </submittedName>
</protein>
<sequence>MIVSCSGTGDELTKTADLSSNTNARFSGDSHISYPTLKSKLVEEAQAELKATGDDSKLVALDELGHLKLADSLYATDFQKIELTANEDGIPLINRYNALITSYSHNPYQQAHLQSALSRRILVNLGLVGSDYFPTIAYFTDQLLDSHMGEYQLILKCLEKLKGNVPVDQISQMTTKLHQQIENSRTNEIELAKGIQAMIIERGKQLADNPSQKKGRLMLSSLKEIDLGLRQRTLEQCSDRLSRL</sequence>
<keyword evidence="2" id="KW-1185">Reference proteome</keyword>
<gene>
    <name evidence="1" type="ORF">DYBT9623_03316</name>
</gene>
<dbReference type="Proteomes" id="UP000679725">
    <property type="component" value="Unassembled WGS sequence"/>
</dbReference>
<dbReference type="EMBL" id="CAJRAU010000004">
    <property type="protein sequence ID" value="CAG5071019.1"/>
    <property type="molecule type" value="Genomic_DNA"/>
</dbReference>
<reference evidence="1 2" key="1">
    <citation type="submission" date="2021-04" db="EMBL/GenBank/DDBJ databases">
        <authorList>
            <person name="Rodrigo-Torres L."/>
            <person name="Arahal R. D."/>
            <person name="Lucena T."/>
        </authorList>
    </citation>
    <scope>NUCLEOTIDE SEQUENCE [LARGE SCALE GENOMIC DNA]</scope>
    <source>
        <strain evidence="1 2">CECT 9623</strain>
    </source>
</reference>
<organism evidence="1 2">
    <name type="scientific">Dyadobacter linearis</name>
    <dbReference type="NCBI Taxonomy" id="2823330"/>
    <lineage>
        <taxon>Bacteria</taxon>
        <taxon>Pseudomonadati</taxon>
        <taxon>Bacteroidota</taxon>
        <taxon>Cytophagia</taxon>
        <taxon>Cytophagales</taxon>
        <taxon>Spirosomataceae</taxon>
        <taxon>Dyadobacter</taxon>
    </lineage>
</organism>
<proteinExistence type="predicted"/>
<name>A0ABM8USQ5_9BACT</name>
<comment type="caution">
    <text evidence="1">The sequence shown here is derived from an EMBL/GenBank/DDBJ whole genome shotgun (WGS) entry which is preliminary data.</text>
</comment>